<evidence type="ECO:0000313" key="7">
    <source>
        <dbReference type="Proteomes" id="UP000464593"/>
    </source>
</evidence>
<evidence type="ECO:0000256" key="5">
    <source>
        <dbReference type="SAM" id="SignalP"/>
    </source>
</evidence>
<comment type="similarity">
    <text evidence="1">Belongs to the outer membrane porin (Opr) (TC 1.B.25) family.</text>
</comment>
<dbReference type="AlphaFoldDB" id="A0AAE6V295"/>
<protein>
    <submittedName>
        <fullName evidence="6">Porin</fullName>
    </submittedName>
</protein>
<feature type="signal peptide" evidence="5">
    <location>
        <begin position="1"/>
        <end position="24"/>
    </location>
</feature>
<organism evidence="6 7">
    <name type="scientific">Pseudomonas monteilii</name>
    <dbReference type="NCBI Taxonomy" id="76759"/>
    <lineage>
        <taxon>Bacteria</taxon>
        <taxon>Pseudomonadati</taxon>
        <taxon>Pseudomonadota</taxon>
        <taxon>Gammaproteobacteria</taxon>
        <taxon>Pseudomonadales</taxon>
        <taxon>Pseudomonadaceae</taxon>
        <taxon>Pseudomonas</taxon>
    </lineage>
</organism>
<feature type="region of interest" description="Disordered" evidence="4">
    <location>
        <begin position="90"/>
        <end position="111"/>
    </location>
</feature>
<reference evidence="6 7" key="1">
    <citation type="submission" date="2019-05" db="EMBL/GenBank/DDBJ databases">
        <title>Complete genome sequence of Pseudomonas Pseudomonas resinovorans.</title>
        <authorList>
            <person name="Chen H.-P."/>
        </authorList>
    </citation>
    <scope>NUCLEOTIDE SEQUENCE [LARGE SCALE GENOMIC DNA]</scope>
    <source>
        <strain evidence="6 7">TCU-CK1</strain>
    </source>
</reference>
<sequence length="111" mass="11806">MIIRFRRASLMLAALCCACQTAQAAFVDDGSGSLELRNFYFDRDFHGDSATQSRRGEWAQGFLLRLQSGYTDGVVGFGVDAAGMLGFKLDSSPDRSGTGPAATGQRQTSGG</sequence>
<evidence type="ECO:0000256" key="1">
    <source>
        <dbReference type="ARBA" id="ARBA00009075"/>
    </source>
</evidence>
<dbReference type="Pfam" id="PF03573">
    <property type="entry name" value="OprD"/>
    <property type="match status" value="1"/>
</dbReference>
<feature type="chain" id="PRO_5042031926" evidence="5">
    <location>
        <begin position="25"/>
        <end position="111"/>
    </location>
</feature>
<evidence type="ECO:0000256" key="3">
    <source>
        <dbReference type="ARBA" id="ARBA00022729"/>
    </source>
</evidence>
<keyword evidence="2" id="KW-0813">Transport</keyword>
<dbReference type="PANTHER" id="PTHR34596">
    <property type="entry name" value="CHITOPORIN"/>
    <property type="match status" value="1"/>
</dbReference>
<dbReference type="Gene3D" id="2.40.160.10">
    <property type="entry name" value="Porin"/>
    <property type="match status" value="1"/>
</dbReference>
<accession>A0AAE6V295</accession>
<gene>
    <name evidence="6" type="ORF">TCK1_2532</name>
</gene>
<proteinExistence type="inferred from homology"/>
<dbReference type="PANTHER" id="PTHR34596:SF2">
    <property type="entry name" value="CHITOPORIN"/>
    <property type="match status" value="1"/>
</dbReference>
<evidence type="ECO:0000313" key="6">
    <source>
        <dbReference type="EMBL" id="QHB27878.1"/>
    </source>
</evidence>
<dbReference type="GO" id="GO:0016020">
    <property type="term" value="C:membrane"/>
    <property type="evidence" value="ECO:0007669"/>
    <property type="project" value="InterPro"/>
</dbReference>
<keyword evidence="3 5" id="KW-0732">Signal</keyword>
<evidence type="ECO:0000256" key="4">
    <source>
        <dbReference type="SAM" id="MobiDB-lite"/>
    </source>
</evidence>
<name>A0AAE6V295_9PSED</name>
<dbReference type="EMBL" id="CP040324">
    <property type="protein sequence ID" value="QHB27878.1"/>
    <property type="molecule type" value="Genomic_DNA"/>
</dbReference>
<dbReference type="GO" id="GO:0015288">
    <property type="term" value="F:porin activity"/>
    <property type="evidence" value="ECO:0007669"/>
    <property type="project" value="TreeGrafter"/>
</dbReference>
<dbReference type="InterPro" id="IPR005318">
    <property type="entry name" value="OM_porin_bac"/>
</dbReference>
<dbReference type="Proteomes" id="UP000464593">
    <property type="component" value="Chromosome"/>
</dbReference>
<evidence type="ECO:0000256" key="2">
    <source>
        <dbReference type="ARBA" id="ARBA00022448"/>
    </source>
</evidence>
<dbReference type="InterPro" id="IPR023614">
    <property type="entry name" value="Porin_dom_sf"/>
</dbReference>